<feature type="active site" description="Proton donor/acceptor" evidence="3">
    <location>
        <position position="238"/>
    </location>
</feature>
<dbReference type="GO" id="GO:0046487">
    <property type="term" value="P:glyoxylate metabolic process"/>
    <property type="evidence" value="ECO:0007669"/>
    <property type="project" value="TreeGrafter"/>
</dbReference>
<dbReference type="Proteomes" id="UP000183447">
    <property type="component" value="Unassembled WGS sequence"/>
</dbReference>
<sequence length="258" mass="28000">MPRFSANLGFLWADRPLLARIAAAGEAGFRAIELHYPYETPPQAVRDACAQTRVKLLGINTAIGSEPPDSGLAALPGREAEARARIEAALNYAVAAGGTAVHVMAGKVPSELRAKARQTLISNLRHAAGRAEALGLTILLEPINRRDMPDYFYDGVEDAAAIIAELDSPAVRLMFDCYHVGVMQGDVLTRLRTHLPIIGHIQFAAVPSRAEPDEGELNYPAIFAEIDRLGYAGWVGAEYRPRADTDDGLGWFRASRTR</sequence>
<proteinExistence type="inferred from homology"/>
<dbReference type="InterPro" id="IPR050417">
    <property type="entry name" value="Sugar_Epim/Isomerase"/>
</dbReference>
<dbReference type="Pfam" id="PF01261">
    <property type="entry name" value="AP_endonuc_2"/>
    <property type="match status" value="1"/>
</dbReference>
<dbReference type="InterPro" id="IPR026040">
    <property type="entry name" value="HyI-like"/>
</dbReference>
<name>A0A1K2HWJ6_9HYPH</name>
<evidence type="ECO:0000256" key="1">
    <source>
        <dbReference type="ARBA" id="ARBA00023235"/>
    </source>
</evidence>
<protein>
    <submittedName>
        <fullName evidence="5">Hydroxypyruvate isomerase</fullName>
    </submittedName>
</protein>
<dbReference type="PANTHER" id="PTHR43489">
    <property type="entry name" value="ISOMERASE"/>
    <property type="match status" value="1"/>
</dbReference>
<keyword evidence="1 2" id="KW-0413">Isomerase</keyword>
<feature type="active site" description="Proton donor/acceptor" evidence="3">
    <location>
        <position position="141"/>
    </location>
</feature>
<keyword evidence="5" id="KW-0670">Pyruvate</keyword>
<reference evidence="5 6" key="1">
    <citation type="submission" date="2016-11" db="EMBL/GenBank/DDBJ databases">
        <authorList>
            <person name="Jaros S."/>
            <person name="Januszkiewicz K."/>
            <person name="Wedrychowicz H."/>
        </authorList>
    </citation>
    <scope>NUCLEOTIDE SEQUENCE [LARGE SCALE GENOMIC DNA]</scope>
    <source>
        <strain evidence="5 6">ATCC 23634</strain>
    </source>
</reference>
<gene>
    <name evidence="5" type="ORF">SAMN02983003_1423</name>
</gene>
<dbReference type="PANTHER" id="PTHR43489:SF6">
    <property type="entry name" value="HYDROXYPYRUVATE ISOMERASE-RELATED"/>
    <property type="match status" value="1"/>
</dbReference>
<evidence type="ECO:0000313" key="6">
    <source>
        <dbReference type="Proteomes" id="UP000183447"/>
    </source>
</evidence>
<dbReference type="GO" id="GO:0008903">
    <property type="term" value="F:hydroxypyruvate isomerase activity"/>
    <property type="evidence" value="ECO:0007669"/>
    <property type="project" value="TreeGrafter"/>
</dbReference>
<evidence type="ECO:0000259" key="4">
    <source>
        <dbReference type="Pfam" id="PF01261"/>
    </source>
</evidence>
<dbReference type="Gene3D" id="3.20.20.150">
    <property type="entry name" value="Divalent-metal-dependent TIM barrel enzymes"/>
    <property type="match status" value="1"/>
</dbReference>
<dbReference type="RefSeq" id="WP_072341693.1">
    <property type="nucleotide sequence ID" value="NZ_FPKU01000001.1"/>
</dbReference>
<evidence type="ECO:0000256" key="3">
    <source>
        <dbReference type="PIRSR" id="PIRSR006241-50"/>
    </source>
</evidence>
<dbReference type="EMBL" id="FPKU01000001">
    <property type="protein sequence ID" value="SFZ83041.1"/>
    <property type="molecule type" value="Genomic_DNA"/>
</dbReference>
<feature type="domain" description="Xylose isomerase-like TIM barrel" evidence="4">
    <location>
        <begin position="22"/>
        <end position="254"/>
    </location>
</feature>
<dbReference type="FunFam" id="3.20.20.150:FF:000007">
    <property type="entry name" value="Hydroxypyruvate isomerase"/>
    <property type="match status" value="1"/>
</dbReference>
<dbReference type="OrthoDB" id="9786584at2"/>
<accession>A0A1K2HWJ6</accession>
<organism evidence="5 6">
    <name type="scientific">Devosia enhydra</name>
    <dbReference type="NCBI Taxonomy" id="665118"/>
    <lineage>
        <taxon>Bacteria</taxon>
        <taxon>Pseudomonadati</taxon>
        <taxon>Pseudomonadota</taxon>
        <taxon>Alphaproteobacteria</taxon>
        <taxon>Hyphomicrobiales</taxon>
        <taxon>Devosiaceae</taxon>
        <taxon>Devosia</taxon>
    </lineage>
</organism>
<dbReference type="PIRSF" id="PIRSF006241">
    <property type="entry name" value="HyI"/>
    <property type="match status" value="1"/>
</dbReference>
<evidence type="ECO:0000256" key="2">
    <source>
        <dbReference type="PIRNR" id="PIRNR006241"/>
    </source>
</evidence>
<evidence type="ECO:0000313" key="5">
    <source>
        <dbReference type="EMBL" id="SFZ83041.1"/>
    </source>
</evidence>
<comment type="similarity">
    <text evidence="2">Belongs to the hyi family.</text>
</comment>
<dbReference type="SUPFAM" id="SSF51658">
    <property type="entry name" value="Xylose isomerase-like"/>
    <property type="match status" value="1"/>
</dbReference>
<dbReference type="InterPro" id="IPR036237">
    <property type="entry name" value="Xyl_isomerase-like_sf"/>
</dbReference>
<dbReference type="STRING" id="665118.SAMN02983003_1423"/>
<keyword evidence="6" id="KW-1185">Reference proteome</keyword>
<dbReference type="InterPro" id="IPR013022">
    <property type="entry name" value="Xyl_isomerase-like_TIM-brl"/>
</dbReference>
<dbReference type="AlphaFoldDB" id="A0A1K2HWJ6"/>